<protein>
    <submittedName>
        <fullName evidence="3">Alpha/beta fold hydrolase</fullName>
    </submittedName>
</protein>
<reference evidence="3 4" key="1">
    <citation type="submission" date="2024-03" db="EMBL/GenBank/DDBJ databases">
        <title>Draft genome sequence of Pseudonocardia carboxydivorans JCM 14827.</title>
        <authorList>
            <person name="Duangmal K."/>
        </authorList>
    </citation>
    <scope>NUCLEOTIDE SEQUENCE [LARGE SCALE GENOMIC DNA]</scope>
    <source>
        <strain evidence="3 4">JCM 14827</strain>
    </source>
</reference>
<organism evidence="3 4">
    <name type="scientific">Pseudonocardia alni subsp. carboxydivorans</name>
    <dbReference type="NCBI Taxonomy" id="415010"/>
    <lineage>
        <taxon>Bacteria</taxon>
        <taxon>Bacillati</taxon>
        <taxon>Actinomycetota</taxon>
        <taxon>Actinomycetes</taxon>
        <taxon>Pseudonocardiales</taxon>
        <taxon>Pseudonocardiaceae</taxon>
        <taxon>Pseudonocardia</taxon>
    </lineage>
</organism>
<dbReference type="RefSeq" id="WP_346102425.1">
    <property type="nucleotide sequence ID" value="NZ_BAAAOD010000010.1"/>
</dbReference>
<dbReference type="PANTHER" id="PTHR43798:SF31">
    <property type="entry name" value="AB HYDROLASE SUPERFAMILY PROTEIN YCLE"/>
    <property type="match status" value="1"/>
</dbReference>
<keyword evidence="4" id="KW-1185">Reference proteome</keyword>
<evidence type="ECO:0000256" key="1">
    <source>
        <dbReference type="ARBA" id="ARBA00022801"/>
    </source>
</evidence>
<dbReference type="Gene3D" id="3.40.50.1820">
    <property type="entry name" value="alpha/beta hydrolase"/>
    <property type="match status" value="1"/>
</dbReference>
<feature type="domain" description="AB hydrolase-1" evidence="2">
    <location>
        <begin position="54"/>
        <end position="275"/>
    </location>
</feature>
<dbReference type="SUPFAM" id="SSF53474">
    <property type="entry name" value="alpha/beta-Hydrolases"/>
    <property type="match status" value="1"/>
</dbReference>
<sequence length="284" mass="29416">MRTGHFTDTAARDRFRALYDDAVAGLGPANSRDITTTHGVVRVLTCHGPPGIPFVLLPGAGSPGVSWAPNVPALRHRATVHLVDPLGGPGASTQDVPLRSLGDQVRWLRGVLDALGPCHLVGTSMGGRLAFEVARRSPAGIRTLTLLDPALTFARIPAGTVAASLGALPGAPSWLRRRFVARVGGGADVVDDPVARLIEAGLSGYASAVPLPPLPTARDVAAVGLRSLVLLGGRSTMLDAGRARARAALLPRGTVEVWPDATHALPGEFPERVAERLSSLVAAS</sequence>
<dbReference type="PANTHER" id="PTHR43798">
    <property type="entry name" value="MONOACYLGLYCEROL LIPASE"/>
    <property type="match status" value="1"/>
</dbReference>
<dbReference type="InterPro" id="IPR000073">
    <property type="entry name" value="AB_hydrolase_1"/>
</dbReference>
<gene>
    <name evidence="3" type="ORF">WG925_08205</name>
</gene>
<dbReference type="Pfam" id="PF12697">
    <property type="entry name" value="Abhydrolase_6"/>
    <property type="match status" value="1"/>
</dbReference>
<name>A0ABU9ABC5_PSEA5</name>
<comment type="caution">
    <text evidence="3">The sequence shown here is derived from an EMBL/GenBank/DDBJ whole genome shotgun (WGS) entry which is preliminary data.</text>
</comment>
<dbReference type="Proteomes" id="UP001367513">
    <property type="component" value="Unassembled WGS sequence"/>
</dbReference>
<dbReference type="EMBL" id="JBBPIX010000003">
    <property type="protein sequence ID" value="MEK6463715.1"/>
    <property type="molecule type" value="Genomic_DNA"/>
</dbReference>
<evidence type="ECO:0000259" key="2">
    <source>
        <dbReference type="Pfam" id="PF12697"/>
    </source>
</evidence>
<dbReference type="InterPro" id="IPR029058">
    <property type="entry name" value="AB_hydrolase_fold"/>
</dbReference>
<dbReference type="InterPro" id="IPR050266">
    <property type="entry name" value="AB_hydrolase_sf"/>
</dbReference>
<dbReference type="GO" id="GO:0016787">
    <property type="term" value="F:hydrolase activity"/>
    <property type="evidence" value="ECO:0007669"/>
    <property type="project" value="UniProtKB-KW"/>
</dbReference>
<proteinExistence type="predicted"/>
<evidence type="ECO:0000313" key="3">
    <source>
        <dbReference type="EMBL" id="MEK6463715.1"/>
    </source>
</evidence>
<evidence type="ECO:0000313" key="4">
    <source>
        <dbReference type="Proteomes" id="UP001367513"/>
    </source>
</evidence>
<accession>A0ABU9ABC5</accession>
<keyword evidence="1 3" id="KW-0378">Hydrolase</keyword>